<comment type="similarity">
    <text evidence="1">Belongs to the Luc7 family.</text>
</comment>
<dbReference type="AlphaFoldDB" id="A0A922HYW9"/>
<feature type="compositionally biased region" description="Basic residues" evidence="3">
    <location>
        <begin position="290"/>
        <end position="311"/>
    </location>
</feature>
<reference evidence="4" key="2">
    <citation type="journal article" date="2022" name="Res Sq">
        <title>Comparative Genomics Reveals Insights into the Divergent Evolution of Astigmatic Mites and Household Pest Adaptations.</title>
        <authorList>
            <person name="Xiong Q."/>
            <person name="Wan A.T.-Y."/>
            <person name="Liu X.-Y."/>
            <person name="Fung C.S.-H."/>
            <person name="Xiao X."/>
            <person name="Malainual N."/>
            <person name="Hou J."/>
            <person name="Wang L."/>
            <person name="Wang M."/>
            <person name="Yang K."/>
            <person name="Cui Y."/>
            <person name="Leung E."/>
            <person name="Nong W."/>
            <person name="Shin S.-K."/>
            <person name="Au S."/>
            <person name="Jeong K.Y."/>
            <person name="Chew F.T."/>
            <person name="Hui J."/>
            <person name="Leung T.F."/>
            <person name="Tungtrongchitr A."/>
            <person name="Zhong N."/>
            <person name="Liu Z."/>
            <person name="Tsui S."/>
        </authorList>
    </citation>
    <scope>NUCLEOTIDE SEQUENCE</scope>
    <source>
        <strain evidence="4">Derf</strain>
        <tissue evidence="4">Whole organism</tissue>
    </source>
</reference>
<gene>
    <name evidence="4" type="primary">LUC7L3_1</name>
    <name evidence="4" type="ORF">DERF_007390</name>
</gene>
<name>A0A922HYW9_DERFA</name>
<organism evidence="4 5">
    <name type="scientific">Dermatophagoides farinae</name>
    <name type="common">American house dust mite</name>
    <dbReference type="NCBI Taxonomy" id="6954"/>
    <lineage>
        <taxon>Eukaryota</taxon>
        <taxon>Metazoa</taxon>
        <taxon>Ecdysozoa</taxon>
        <taxon>Arthropoda</taxon>
        <taxon>Chelicerata</taxon>
        <taxon>Arachnida</taxon>
        <taxon>Acari</taxon>
        <taxon>Acariformes</taxon>
        <taxon>Sarcoptiformes</taxon>
        <taxon>Astigmata</taxon>
        <taxon>Psoroptidia</taxon>
        <taxon>Analgoidea</taxon>
        <taxon>Pyroglyphidae</taxon>
        <taxon>Dermatophagoidinae</taxon>
        <taxon>Dermatophagoides</taxon>
    </lineage>
</organism>
<sequence length="374" mass="44560">MAINAAKQLLDELMGRERDLAPNDKRCMLNWDDQTVCKHFLVKFCPNALFINTKADIGPCALVHDDYLKRQYQSKATKLEKRQYEDDFIRFCQAQLNDVEKKIKRAKQRLEMSQIEKMNIAGNSCPLNEEHQERIREITEKIEKLLEEIQQLGCEGKVEEAQTSMKEVDQLKEERAQIKRENQSGHWIQKKAEIGVAQEKQMEVCDVCGAFLIVNDVQQRVDDHLMGKQHVGYGKLKNALDEIMEKRRRDEDEKEESRSSRHHDNRDNYYRYRDRRLNTSSRRSRDHESHHHRSSHYSHGSGRHNRNRSRSRSPDKSGHQHDRSSRNSFHRQSSNNDLRNKNKNLFIFQDFEIRRTSFLNGRFFQMREKNRCEF</sequence>
<feature type="compositionally biased region" description="Basic and acidic residues" evidence="3">
    <location>
        <begin position="312"/>
        <end position="325"/>
    </location>
</feature>
<dbReference type="GO" id="GO:0006376">
    <property type="term" value="P:mRNA splice site recognition"/>
    <property type="evidence" value="ECO:0007669"/>
    <property type="project" value="InterPro"/>
</dbReference>
<dbReference type="Pfam" id="PF03194">
    <property type="entry name" value="LUC7"/>
    <property type="match status" value="1"/>
</dbReference>
<dbReference type="InterPro" id="IPR004882">
    <property type="entry name" value="Luc7-rel"/>
</dbReference>
<dbReference type="GO" id="GO:0005685">
    <property type="term" value="C:U1 snRNP"/>
    <property type="evidence" value="ECO:0007669"/>
    <property type="project" value="InterPro"/>
</dbReference>
<evidence type="ECO:0000256" key="2">
    <source>
        <dbReference type="SAM" id="Coils"/>
    </source>
</evidence>
<reference evidence="4" key="1">
    <citation type="submission" date="2013-05" db="EMBL/GenBank/DDBJ databases">
        <authorList>
            <person name="Yim A.K.Y."/>
            <person name="Chan T.F."/>
            <person name="Ji K.M."/>
            <person name="Liu X.Y."/>
            <person name="Zhou J.W."/>
            <person name="Li R.Q."/>
            <person name="Yang K.Y."/>
            <person name="Li J."/>
            <person name="Li M."/>
            <person name="Law P.T.W."/>
            <person name="Wu Y.L."/>
            <person name="Cai Z.L."/>
            <person name="Qin H."/>
            <person name="Bao Y."/>
            <person name="Leung R.K.K."/>
            <person name="Ng P.K.S."/>
            <person name="Zou J."/>
            <person name="Zhong X.J."/>
            <person name="Ran P.X."/>
            <person name="Zhong N.S."/>
            <person name="Liu Z.G."/>
            <person name="Tsui S.K.W."/>
        </authorList>
    </citation>
    <scope>NUCLEOTIDE SEQUENCE</scope>
    <source>
        <strain evidence="4">Derf</strain>
        <tissue evidence="4">Whole organism</tissue>
    </source>
</reference>
<evidence type="ECO:0000256" key="1">
    <source>
        <dbReference type="ARBA" id="ARBA00005655"/>
    </source>
</evidence>
<dbReference type="Proteomes" id="UP000790347">
    <property type="component" value="Unassembled WGS sequence"/>
</dbReference>
<feature type="region of interest" description="Disordered" evidence="3">
    <location>
        <begin position="246"/>
        <end position="338"/>
    </location>
</feature>
<dbReference type="PANTHER" id="PTHR12375">
    <property type="entry name" value="RNA-BINDING PROTEIN LUC7-RELATED"/>
    <property type="match status" value="1"/>
</dbReference>
<dbReference type="GO" id="GO:0003729">
    <property type="term" value="F:mRNA binding"/>
    <property type="evidence" value="ECO:0007669"/>
    <property type="project" value="InterPro"/>
</dbReference>
<protein>
    <submittedName>
        <fullName evidence="4">Luc7-like protein 3</fullName>
    </submittedName>
</protein>
<feature type="coiled-coil region" evidence="2">
    <location>
        <begin position="89"/>
        <end position="181"/>
    </location>
</feature>
<proteinExistence type="inferred from homology"/>
<evidence type="ECO:0000313" key="5">
    <source>
        <dbReference type="Proteomes" id="UP000790347"/>
    </source>
</evidence>
<evidence type="ECO:0000313" key="4">
    <source>
        <dbReference type="EMBL" id="KAH9516663.1"/>
    </source>
</evidence>
<keyword evidence="2" id="KW-0175">Coiled coil</keyword>
<evidence type="ECO:0000256" key="3">
    <source>
        <dbReference type="SAM" id="MobiDB-lite"/>
    </source>
</evidence>
<keyword evidence="5" id="KW-1185">Reference proteome</keyword>
<dbReference type="EMBL" id="ASGP02000003">
    <property type="protein sequence ID" value="KAH9516663.1"/>
    <property type="molecule type" value="Genomic_DNA"/>
</dbReference>
<comment type="caution">
    <text evidence="4">The sequence shown here is derived from an EMBL/GenBank/DDBJ whole genome shotgun (WGS) entry which is preliminary data.</text>
</comment>
<feature type="compositionally biased region" description="Polar residues" evidence="3">
    <location>
        <begin position="326"/>
        <end position="337"/>
    </location>
</feature>
<accession>A0A922HYW9</accession>
<feature type="compositionally biased region" description="Basic and acidic residues" evidence="3">
    <location>
        <begin position="246"/>
        <end position="289"/>
    </location>
</feature>